<organism evidence="7">
    <name type="scientific">Anopheles funestus</name>
    <name type="common">African malaria mosquito</name>
    <dbReference type="NCBI Taxonomy" id="62324"/>
    <lineage>
        <taxon>Eukaryota</taxon>
        <taxon>Metazoa</taxon>
        <taxon>Ecdysozoa</taxon>
        <taxon>Arthropoda</taxon>
        <taxon>Hexapoda</taxon>
        <taxon>Insecta</taxon>
        <taxon>Pterygota</taxon>
        <taxon>Neoptera</taxon>
        <taxon>Endopterygota</taxon>
        <taxon>Diptera</taxon>
        <taxon>Nematocera</taxon>
        <taxon>Culicoidea</taxon>
        <taxon>Culicidae</taxon>
        <taxon>Anophelinae</taxon>
        <taxon>Anopheles</taxon>
    </lineage>
</organism>
<dbReference type="SUPFAM" id="SSF57997">
    <property type="entry name" value="Tropomyosin"/>
    <property type="match status" value="2"/>
</dbReference>
<dbReference type="EnsemblMetazoa" id="AFUN020003-RA">
    <property type="protein sequence ID" value="AFUN020003-PA"/>
    <property type="gene ID" value="AFUN020003"/>
</dbReference>
<name>A0A4Y0BMY5_ANOFN</name>
<evidence type="ECO:0000256" key="5">
    <source>
        <dbReference type="SAM" id="Coils"/>
    </source>
</evidence>
<keyword evidence="5" id="KW-0175">Coiled coil</keyword>
<feature type="region of interest" description="Disordered" evidence="6">
    <location>
        <begin position="770"/>
        <end position="794"/>
    </location>
</feature>
<protein>
    <submittedName>
        <fullName evidence="7">Uncharacterized protein</fullName>
    </submittedName>
</protein>
<dbReference type="Gene3D" id="1.20.5.340">
    <property type="match status" value="1"/>
</dbReference>
<dbReference type="PANTHER" id="PTHR20544:SF0">
    <property type="entry name" value="NUCLEOPROTEIN TPR_MLP1 DOMAIN-CONTAINING PROTEIN"/>
    <property type="match status" value="1"/>
</dbReference>
<evidence type="ECO:0000256" key="2">
    <source>
        <dbReference type="ARBA" id="ARBA00022490"/>
    </source>
</evidence>
<dbReference type="Gene3D" id="1.10.287.1490">
    <property type="match status" value="1"/>
</dbReference>
<evidence type="ECO:0000256" key="3">
    <source>
        <dbReference type="ARBA" id="ARBA00023212"/>
    </source>
</evidence>
<comment type="similarity">
    <text evidence="4">Belongs to the CEP135/TSGA10 family.</text>
</comment>
<keyword evidence="2" id="KW-0963">Cytoplasm</keyword>
<dbReference type="VEuPathDB" id="VectorBase:AFUN020003"/>
<evidence type="ECO:0000256" key="4">
    <source>
        <dbReference type="ARBA" id="ARBA00038123"/>
    </source>
</evidence>
<proteinExistence type="inferred from homology"/>
<feature type="coiled-coil region" evidence="5">
    <location>
        <begin position="378"/>
        <end position="759"/>
    </location>
</feature>
<sequence length="794" mass="91423">MKVESEANLNIIECDRKNSDLQVKLQQSQLRVRELESLLELCSGARKTHNLSDSSVSSSACPSDVTLQNALKQSTEEKRQLYKQLNDLKDREQTLLADFEKVKTKYTKLKQKYAVLDEAQHQHHAQNLVTSSAESQVELQSLKYRCNDLEEKLQHMKKERDRYSSDAERQHSVVTQLKRESLAKDHELSELKNELHSQRKLNRPITASTSGAGRLKTADSIGSVQSSLSVQAAITRVERERDVAKSEVRQLIQERDALYEKLKLSARNQQGEQTKHENLVAEYSSQIEKLEAEKRNLHSGQAGAQMKVKLLKEENRELQNRVKELEDSYSKLKLSYSHLKILQEQSETALMQYQNRLLCTETQLGTTESKLLHAGSNVEDAQQTVSTLKGEINLLKTSNASLVREKDKLLMELDKKTECLYAAEAELSDLKTRRKDLQSTIDKMQRKLDNVSTDNIHKESTLRSVSTETDTLKKQMAALKRKNDNASTENGRLSNELTDALAELTLTKRQLKDSQQEVERMKTQLREYVQEMQRAEELLSEKEREREQMLERYRSLSEGVNVLETSNHTLEAETSEARKLLQEAEERITTMVELMNEREQNIRECEHQINELSANLAAAQSELDALRQENNSLAMDLEATKELCNKLDLQKDKLQAELEEHSNIREQLAREKGTLQKQLTLTRTGDRAAVDGLQELLTASRTEVEQHRIALANQQQETEKLRTEVDTLRRRLTEEQETARRSEALASEYSVQVQELRRRITDERFAQIRSRAGESTEREDIEDDEDDCNRYSTM</sequence>
<dbReference type="STRING" id="62324.A0A4Y0BMY5"/>
<reference evidence="7" key="1">
    <citation type="submission" date="2020-05" db="UniProtKB">
        <authorList>
            <consortium name="EnsemblMetazoa"/>
        </authorList>
    </citation>
    <scope>IDENTIFICATION</scope>
    <source>
        <strain evidence="7">FUMOZ</strain>
    </source>
</reference>
<dbReference type="AlphaFoldDB" id="A0A4Y0BMY5"/>
<evidence type="ECO:0000313" key="7">
    <source>
        <dbReference type="EnsemblMetazoa" id="AFUN020003-PA"/>
    </source>
</evidence>
<dbReference type="PANTHER" id="PTHR20544">
    <property type="entry name" value="CENTROSOMAL PROTEIN CEP135"/>
    <property type="match status" value="1"/>
</dbReference>
<evidence type="ECO:0000256" key="1">
    <source>
        <dbReference type="ARBA" id="ARBA00004114"/>
    </source>
</evidence>
<feature type="coiled-coil region" evidence="5">
    <location>
        <begin position="71"/>
        <end position="98"/>
    </location>
</feature>
<dbReference type="GO" id="GO:0005814">
    <property type="term" value="C:centriole"/>
    <property type="evidence" value="ECO:0007669"/>
    <property type="project" value="UniProtKB-SubCell"/>
</dbReference>
<feature type="coiled-coil region" evidence="5">
    <location>
        <begin position="132"/>
        <end position="194"/>
    </location>
</feature>
<evidence type="ECO:0000256" key="6">
    <source>
        <dbReference type="SAM" id="MobiDB-lite"/>
    </source>
</evidence>
<feature type="coiled-coil region" evidence="5">
    <location>
        <begin position="234"/>
        <end position="335"/>
    </location>
</feature>
<dbReference type="VEuPathDB" id="VectorBase:AFUN2_004271"/>
<accession>A0A4Y0BMY5</accession>
<comment type="subcellular location">
    <subcellularLocation>
        <location evidence="1">Cytoplasm</location>
        <location evidence="1">Cytoskeleton</location>
        <location evidence="1">Microtubule organizing center</location>
        <location evidence="1">Centrosome</location>
        <location evidence="1">Centriole</location>
    </subcellularLocation>
</comment>
<keyword evidence="3" id="KW-0206">Cytoskeleton</keyword>
<dbReference type="InterPro" id="IPR051877">
    <property type="entry name" value="Centriole_BasalBody_StrucProt"/>
</dbReference>